<dbReference type="GO" id="GO:0000725">
    <property type="term" value="P:recombinational repair"/>
    <property type="evidence" value="ECO:0007669"/>
    <property type="project" value="TreeGrafter"/>
</dbReference>
<evidence type="ECO:0000256" key="10">
    <source>
        <dbReference type="SAM" id="MobiDB-lite"/>
    </source>
</evidence>
<dbReference type="Pfam" id="PF00580">
    <property type="entry name" value="UvrD-helicase"/>
    <property type="match status" value="1"/>
</dbReference>
<evidence type="ECO:0000256" key="5">
    <source>
        <dbReference type="ARBA" id="ARBA00023235"/>
    </source>
</evidence>
<comment type="caution">
    <text evidence="12">The sequence shown here is derived from an EMBL/GenBank/DDBJ whole genome shotgun (WGS) entry which is preliminary data.</text>
</comment>
<keyword evidence="1 9" id="KW-0547">Nucleotide-binding</keyword>
<accession>A0AB35MHD7</accession>
<evidence type="ECO:0000313" key="12">
    <source>
        <dbReference type="EMBL" id="MDN4483204.1"/>
    </source>
</evidence>
<dbReference type="GO" id="GO:0004527">
    <property type="term" value="F:exonuclease activity"/>
    <property type="evidence" value="ECO:0007669"/>
    <property type="project" value="UniProtKB-KW"/>
</dbReference>
<evidence type="ECO:0000256" key="7">
    <source>
        <dbReference type="ARBA" id="ARBA00034808"/>
    </source>
</evidence>
<evidence type="ECO:0000256" key="2">
    <source>
        <dbReference type="ARBA" id="ARBA00022801"/>
    </source>
</evidence>
<evidence type="ECO:0000256" key="9">
    <source>
        <dbReference type="PROSITE-ProRule" id="PRU00560"/>
    </source>
</evidence>
<keyword evidence="3 9" id="KW-0347">Helicase</keyword>
<dbReference type="InterPro" id="IPR014016">
    <property type="entry name" value="UvrD-like_ATP-bd"/>
</dbReference>
<keyword evidence="4 9" id="KW-0067">ATP-binding</keyword>
<evidence type="ECO:0000256" key="1">
    <source>
        <dbReference type="ARBA" id="ARBA00022741"/>
    </source>
</evidence>
<dbReference type="GO" id="GO:0005524">
    <property type="term" value="F:ATP binding"/>
    <property type="evidence" value="ECO:0007669"/>
    <property type="project" value="UniProtKB-UniRule"/>
</dbReference>
<proteinExistence type="predicted"/>
<evidence type="ECO:0000259" key="11">
    <source>
        <dbReference type="PROSITE" id="PS51198"/>
    </source>
</evidence>
<feature type="binding site" evidence="9">
    <location>
        <begin position="273"/>
        <end position="280"/>
    </location>
    <ligand>
        <name>ATP</name>
        <dbReference type="ChEBI" id="CHEBI:30616"/>
    </ligand>
</feature>
<evidence type="ECO:0000256" key="4">
    <source>
        <dbReference type="ARBA" id="ARBA00022840"/>
    </source>
</evidence>
<keyword evidence="2 9" id="KW-0378">Hydrolase</keyword>
<gene>
    <name evidence="12" type="ORF">QQ002_06595</name>
</gene>
<dbReference type="PANTHER" id="PTHR11070">
    <property type="entry name" value="UVRD / RECB / PCRA DNA HELICASE FAMILY MEMBER"/>
    <property type="match status" value="1"/>
</dbReference>
<comment type="catalytic activity">
    <reaction evidence="6">
        <text>Couples ATP hydrolysis with the unwinding of duplex DNA by translocating in the 3'-5' direction.</text>
        <dbReference type="EC" id="5.6.2.4"/>
    </reaction>
</comment>
<dbReference type="Proteomes" id="UP001172756">
    <property type="component" value="Unassembled WGS sequence"/>
</dbReference>
<feature type="domain" description="UvrD-like helicase ATP-binding" evidence="11">
    <location>
        <begin position="252"/>
        <end position="553"/>
    </location>
</feature>
<protein>
    <recommendedName>
        <fullName evidence="7">DNA 3'-5' helicase</fullName>
        <ecNumber evidence="7">5.6.2.4</ecNumber>
    </recommendedName>
</protein>
<dbReference type="EC" id="5.6.2.4" evidence="7"/>
<dbReference type="Gene3D" id="3.40.50.300">
    <property type="entry name" value="P-loop containing nucleotide triphosphate hydrolases"/>
    <property type="match status" value="2"/>
</dbReference>
<keyword evidence="12" id="KW-0540">Nuclease</keyword>
<keyword evidence="5" id="KW-0413">Isomerase</keyword>
<dbReference type="GO" id="GO:0003677">
    <property type="term" value="F:DNA binding"/>
    <property type="evidence" value="ECO:0007669"/>
    <property type="project" value="InterPro"/>
</dbReference>
<dbReference type="GO" id="GO:0043138">
    <property type="term" value="F:3'-5' DNA helicase activity"/>
    <property type="evidence" value="ECO:0007669"/>
    <property type="project" value="UniProtKB-EC"/>
</dbReference>
<organism evidence="12 13">
    <name type="scientific">Demequina lignilytica</name>
    <dbReference type="NCBI Taxonomy" id="3051663"/>
    <lineage>
        <taxon>Bacteria</taxon>
        <taxon>Bacillati</taxon>
        <taxon>Actinomycetota</taxon>
        <taxon>Actinomycetes</taxon>
        <taxon>Micrococcales</taxon>
        <taxon>Demequinaceae</taxon>
        <taxon>Demequina</taxon>
    </lineage>
</organism>
<dbReference type="Pfam" id="PF13361">
    <property type="entry name" value="UvrD_C"/>
    <property type="match status" value="1"/>
</dbReference>
<dbReference type="AlphaFoldDB" id="A0AB35MHD7"/>
<sequence length="733" mass="79595">MPLLMMYNAKEKLDKDLRAKVFTFLGKLQEDDTAPGLHVEPMHNPADSRVRTGRVDQAYRAVLFKVTGKEEVMYVYVGTWHHDEGIEKARKSVLSFNPHGGFPEIEERDDPSTPGEAPASESGSTALNAKPWLAELGFSAEELVRELGLSEATARRALAALTAEDLLEVAVSVDGWQGEALMLLLDGMAFETIRAKLGLDEAVEHDDADDDVERLKKASKHPLARASFTYVDSSEELRQVIEAGDFGAWRIFLHPEQRRYATKSYNGAFRLSGGAGTGKTVVLVHRARELWKANPDARIVLTTYTKNLADMLASNLRQLDTEVPIASAFGESGVYIANIDALIARVLKSAGADVTAATSAVLGRPVTHVNNRTDDGAWQAAIDSAGADLPEALKSPGFFSAEYSMVVLPARITNRADYFTVARPGRGVALNRAGRAHVWSVIDAYRASANIDGVIDYEEAAAVAAAHVDLAGGVTRFADHVLVDEGQDLTPARWQFLRALAPEGADDLFIAEDSHQRIYGQKVVLGRYGIKIVGRSQRLTLNYRTTEQNLRWAVAVLAGAEYSDVEGSDESTAGYHSARLGPVPELVPCTSVSDEYDAVAERVRTWIDDEGVAPEAIAVLVRDKSTQARMTTALGDRGVTAQQVDRGSIKAGHPSVLTMHRAKGTEFERVVLAGVADGAVPAAMRSEQYSEESLADAMLRERSLLYVAATRARDVLVVTWSGIRSTLIGPQSD</sequence>
<dbReference type="InterPro" id="IPR000212">
    <property type="entry name" value="DNA_helicase_UvrD/REP"/>
</dbReference>
<dbReference type="GO" id="GO:0005829">
    <property type="term" value="C:cytosol"/>
    <property type="evidence" value="ECO:0007669"/>
    <property type="project" value="TreeGrafter"/>
</dbReference>
<keyword evidence="12" id="KW-0269">Exonuclease</keyword>
<dbReference type="EMBL" id="JAUHQB010000003">
    <property type="protein sequence ID" value="MDN4483204.1"/>
    <property type="molecule type" value="Genomic_DNA"/>
</dbReference>
<dbReference type="InterPro" id="IPR027417">
    <property type="entry name" value="P-loop_NTPase"/>
</dbReference>
<name>A0AB35MHD7_9MICO</name>
<evidence type="ECO:0000313" key="13">
    <source>
        <dbReference type="Proteomes" id="UP001172756"/>
    </source>
</evidence>
<dbReference type="InterPro" id="IPR014017">
    <property type="entry name" value="DNA_helicase_UvrD-like_C"/>
</dbReference>
<feature type="region of interest" description="Disordered" evidence="10">
    <location>
        <begin position="100"/>
        <end position="126"/>
    </location>
</feature>
<evidence type="ECO:0000256" key="8">
    <source>
        <dbReference type="ARBA" id="ARBA00048988"/>
    </source>
</evidence>
<dbReference type="RefSeq" id="WP_301160121.1">
    <property type="nucleotide sequence ID" value="NZ_JAUHQB010000003.1"/>
</dbReference>
<dbReference type="SUPFAM" id="SSF52540">
    <property type="entry name" value="P-loop containing nucleoside triphosphate hydrolases"/>
    <property type="match status" value="1"/>
</dbReference>
<comment type="catalytic activity">
    <reaction evidence="8">
        <text>ATP + H2O = ADP + phosphate + H(+)</text>
        <dbReference type="Rhea" id="RHEA:13065"/>
        <dbReference type="ChEBI" id="CHEBI:15377"/>
        <dbReference type="ChEBI" id="CHEBI:15378"/>
        <dbReference type="ChEBI" id="CHEBI:30616"/>
        <dbReference type="ChEBI" id="CHEBI:43474"/>
        <dbReference type="ChEBI" id="CHEBI:456216"/>
        <dbReference type="EC" id="5.6.2.4"/>
    </reaction>
</comment>
<dbReference type="PANTHER" id="PTHR11070:SF45">
    <property type="entry name" value="DNA 3'-5' HELICASE"/>
    <property type="match status" value="1"/>
</dbReference>
<dbReference type="PROSITE" id="PS51198">
    <property type="entry name" value="UVRD_HELICASE_ATP_BIND"/>
    <property type="match status" value="1"/>
</dbReference>
<evidence type="ECO:0000256" key="3">
    <source>
        <dbReference type="ARBA" id="ARBA00022806"/>
    </source>
</evidence>
<reference evidence="12 13" key="1">
    <citation type="submission" date="2023-06" db="EMBL/GenBank/DDBJ databases">
        <title>SYSU T0a273.</title>
        <authorList>
            <person name="Gao L."/>
            <person name="Fang B.-Z."/>
            <person name="Li W.-J."/>
        </authorList>
    </citation>
    <scope>NUCLEOTIDE SEQUENCE [LARGE SCALE GENOMIC DNA]</scope>
    <source>
        <strain evidence="12 13">SYSU T0a273</strain>
    </source>
</reference>
<evidence type="ECO:0000256" key="6">
    <source>
        <dbReference type="ARBA" id="ARBA00034617"/>
    </source>
</evidence>